<proteinExistence type="predicted"/>
<evidence type="ECO:0000313" key="2">
    <source>
        <dbReference type="Proteomes" id="UP000589085"/>
    </source>
</evidence>
<comment type="caution">
    <text evidence="1">The sequence shown here is derived from an EMBL/GenBank/DDBJ whole genome shotgun (WGS) entry which is preliminary data.</text>
</comment>
<reference evidence="1 2" key="1">
    <citation type="submission" date="2020-04" db="EMBL/GenBank/DDBJ databases">
        <title>Description of novel Gluconacetobacter.</title>
        <authorList>
            <person name="Sombolestani A."/>
        </authorList>
    </citation>
    <scope>NUCLEOTIDE SEQUENCE [LARGE SCALE GENOMIC DNA]</scope>
    <source>
        <strain evidence="1 2">LMG 19747</strain>
    </source>
</reference>
<dbReference type="AlphaFoldDB" id="A0A7W4IC18"/>
<evidence type="ECO:0000313" key="1">
    <source>
        <dbReference type="EMBL" id="MBB2160088.1"/>
    </source>
</evidence>
<gene>
    <name evidence="1" type="ORF">HLH48_07860</name>
</gene>
<accession>A0A7W4IC18</accession>
<protein>
    <submittedName>
        <fullName evidence="1">Uncharacterized protein</fullName>
    </submittedName>
</protein>
<name>A0A7W4IC18_9PROT</name>
<dbReference type="RefSeq" id="WP_182996950.1">
    <property type="nucleotide sequence ID" value="NZ_JABEQJ010000008.1"/>
</dbReference>
<organism evidence="1 2">
    <name type="scientific">Gluconacetobacter sacchari</name>
    <dbReference type="NCBI Taxonomy" id="92759"/>
    <lineage>
        <taxon>Bacteria</taxon>
        <taxon>Pseudomonadati</taxon>
        <taxon>Pseudomonadota</taxon>
        <taxon>Alphaproteobacteria</taxon>
        <taxon>Acetobacterales</taxon>
        <taxon>Acetobacteraceae</taxon>
        <taxon>Gluconacetobacter</taxon>
    </lineage>
</organism>
<sequence length="200" mass="21307">MSETTTSLIAPYSDGGPVAGAINGVTALLQAQFLPTRFRYKTVQPRMSVERWRELANVAPMVGIALASWNPSRESYGLFRGDVMLAVFLLVKQQKPEDLQAGTKTMPGVSLMMNAAVQALHGQRLAGLGTVMVRGSSNQEAAGWIDDRTAIVTLSVAVTNVGYDQASLAAALDDFNEISGTWQFGTASTPDDNPIGDTEA</sequence>
<dbReference type="EMBL" id="JABEQJ010000008">
    <property type="protein sequence ID" value="MBB2160088.1"/>
    <property type="molecule type" value="Genomic_DNA"/>
</dbReference>
<dbReference type="Proteomes" id="UP000589085">
    <property type="component" value="Unassembled WGS sequence"/>
</dbReference>